<sequence length="135" mass="14110">MTYCCSPRIRKLLVRASGILDSPKTKHLRTCLNLVRRTSQVMTSVREPNNLMAAREVGTCKENIMKRQLGLGYLAGGGAQSSGRGGSFPPIEDIKGGGGEDEGGSSPDGNSGEPGTGCNDGASTENRPDPRCKGG</sequence>
<keyword evidence="3" id="KW-1185">Reference proteome</keyword>
<feature type="compositionally biased region" description="Low complexity" evidence="1">
    <location>
        <begin position="104"/>
        <end position="113"/>
    </location>
</feature>
<accession>A0A8S9Y9K1</accession>
<evidence type="ECO:0000313" key="3">
    <source>
        <dbReference type="Proteomes" id="UP000466442"/>
    </source>
</evidence>
<feature type="compositionally biased region" description="Gly residues" evidence="1">
    <location>
        <begin position="73"/>
        <end position="86"/>
    </location>
</feature>
<comment type="caution">
    <text evidence="2">The sequence shown here is derived from an EMBL/GenBank/DDBJ whole genome shotgun (WGS) entry which is preliminary data.</text>
</comment>
<gene>
    <name evidence="2" type="ORF">GE061_001414</name>
</gene>
<evidence type="ECO:0000313" key="2">
    <source>
        <dbReference type="EMBL" id="KAF6217061.1"/>
    </source>
</evidence>
<proteinExistence type="predicted"/>
<feature type="compositionally biased region" description="Basic and acidic residues" evidence="1">
    <location>
        <begin position="126"/>
        <end position="135"/>
    </location>
</feature>
<dbReference type="EMBL" id="WIXP02000001">
    <property type="protein sequence ID" value="KAF6217061.1"/>
    <property type="molecule type" value="Genomic_DNA"/>
</dbReference>
<dbReference type="AlphaFoldDB" id="A0A8S9Y9K1"/>
<evidence type="ECO:0000256" key="1">
    <source>
        <dbReference type="SAM" id="MobiDB-lite"/>
    </source>
</evidence>
<protein>
    <submittedName>
        <fullName evidence="2">Uncharacterized protein</fullName>
    </submittedName>
</protein>
<name>A0A8S9Y9K1_APOLU</name>
<organism evidence="2 3">
    <name type="scientific">Apolygus lucorum</name>
    <name type="common">Small green plant bug</name>
    <name type="synonym">Lygocoris lucorum</name>
    <dbReference type="NCBI Taxonomy" id="248454"/>
    <lineage>
        <taxon>Eukaryota</taxon>
        <taxon>Metazoa</taxon>
        <taxon>Ecdysozoa</taxon>
        <taxon>Arthropoda</taxon>
        <taxon>Hexapoda</taxon>
        <taxon>Insecta</taxon>
        <taxon>Pterygota</taxon>
        <taxon>Neoptera</taxon>
        <taxon>Paraneoptera</taxon>
        <taxon>Hemiptera</taxon>
        <taxon>Heteroptera</taxon>
        <taxon>Panheteroptera</taxon>
        <taxon>Cimicomorpha</taxon>
        <taxon>Miridae</taxon>
        <taxon>Mirini</taxon>
        <taxon>Apolygus</taxon>
    </lineage>
</organism>
<feature type="region of interest" description="Disordered" evidence="1">
    <location>
        <begin position="73"/>
        <end position="135"/>
    </location>
</feature>
<dbReference type="Proteomes" id="UP000466442">
    <property type="component" value="Linkage Group LG1"/>
</dbReference>
<reference evidence="2" key="1">
    <citation type="journal article" date="2021" name="Mol. Ecol. Resour.">
        <title>Apolygus lucorum genome provides insights into omnivorousness and mesophyll feeding.</title>
        <authorList>
            <person name="Liu Y."/>
            <person name="Liu H."/>
            <person name="Wang H."/>
            <person name="Huang T."/>
            <person name="Liu B."/>
            <person name="Yang B."/>
            <person name="Yin L."/>
            <person name="Li B."/>
            <person name="Zhang Y."/>
            <person name="Zhang S."/>
            <person name="Jiang F."/>
            <person name="Zhang X."/>
            <person name="Ren Y."/>
            <person name="Wang B."/>
            <person name="Wang S."/>
            <person name="Lu Y."/>
            <person name="Wu K."/>
            <person name="Fan W."/>
            <person name="Wang G."/>
        </authorList>
    </citation>
    <scope>NUCLEOTIDE SEQUENCE</scope>
    <source>
        <strain evidence="2">12Hb</strain>
    </source>
</reference>